<dbReference type="InterPro" id="IPR036280">
    <property type="entry name" value="Multihaem_cyt_sf"/>
</dbReference>
<dbReference type="RefSeq" id="WP_200342126.1">
    <property type="nucleotide sequence ID" value="NZ_NRRL01000061.1"/>
</dbReference>
<dbReference type="InterPro" id="IPR023119">
    <property type="entry name" value="Multihaem_cyt_PRC_cyt_su-like"/>
</dbReference>
<organism evidence="12 13">
    <name type="scientific">Rhodovibrio sodomensis</name>
    <dbReference type="NCBI Taxonomy" id="1088"/>
    <lineage>
        <taxon>Bacteria</taxon>
        <taxon>Pseudomonadati</taxon>
        <taxon>Pseudomonadota</taxon>
        <taxon>Alphaproteobacteria</taxon>
        <taxon>Rhodospirillales</taxon>
        <taxon>Rhodovibrionaceae</taxon>
        <taxon>Rhodovibrio</taxon>
    </lineage>
</organism>
<dbReference type="SUPFAM" id="SSF48695">
    <property type="entry name" value="Multiheme cytochromes"/>
    <property type="match status" value="1"/>
</dbReference>
<evidence type="ECO:0000313" key="12">
    <source>
        <dbReference type="EMBL" id="MBK1669785.1"/>
    </source>
</evidence>
<keyword evidence="7 9" id="KW-0249">Electron transport</keyword>
<keyword evidence="3 9" id="KW-0813">Transport</keyword>
<evidence type="ECO:0000256" key="11">
    <source>
        <dbReference type="SAM" id="SignalP"/>
    </source>
</evidence>
<reference evidence="12 13" key="1">
    <citation type="journal article" date="2020" name="Microorganisms">
        <title>Osmotic Adaptation and Compatible Solute Biosynthesis of Phototrophic Bacteria as Revealed from Genome Analyses.</title>
        <authorList>
            <person name="Imhoff J.F."/>
            <person name="Rahn T."/>
            <person name="Kunzel S."/>
            <person name="Keller A."/>
            <person name="Neulinger S.C."/>
        </authorList>
    </citation>
    <scope>NUCLEOTIDE SEQUENCE [LARGE SCALE GENOMIC DNA]</scope>
    <source>
        <strain evidence="12 13">DSM 9895</strain>
    </source>
</reference>
<evidence type="ECO:0000256" key="5">
    <source>
        <dbReference type="ARBA" id="ARBA00022617"/>
    </source>
</evidence>
<dbReference type="EMBL" id="NRRL01000061">
    <property type="protein sequence ID" value="MBK1669785.1"/>
    <property type="molecule type" value="Genomic_DNA"/>
</dbReference>
<feature type="region of interest" description="Disordered" evidence="10">
    <location>
        <begin position="362"/>
        <end position="388"/>
    </location>
</feature>
<dbReference type="Proteomes" id="UP001296873">
    <property type="component" value="Unassembled WGS sequence"/>
</dbReference>
<keyword evidence="4 9" id="KW-0602">Photosynthesis</keyword>
<dbReference type="PROSITE" id="PS51257">
    <property type="entry name" value="PROKAR_LIPOPROTEIN"/>
    <property type="match status" value="1"/>
</dbReference>
<dbReference type="NCBIfam" id="NF040706">
    <property type="entry name" value="photo_cyt_PufC"/>
    <property type="match status" value="1"/>
</dbReference>
<dbReference type="Gene3D" id="1.10.468.10">
    <property type="entry name" value="Photosynthetic Reaction Center, subunit C, domain 2"/>
    <property type="match status" value="2"/>
</dbReference>
<keyword evidence="9" id="KW-0674">Reaction center</keyword>
<protein>
    <recommendedName>
        <fullName evidence="2 9">Photosynthetic reaction center cytochrome c subunit</fullName>
    </recommendedName>
</protein>
<evidence type="ECO:0000256" key="10">
    <source>
        <dbReference type="SAM" id="MobiDB-lite"/>
    </source>
</evidence>
<comment type="caution">
    <text evidence="12">The sequence shown here is derived from an EMBL/GenBank/DDBJ whole genome shotgun (WGS) entry which is preliminary data.</text>
</comment>
<sequence length="388" mass="42878">MAWSFRKSLALASLGVAAVLAGCEDPPIESQQRGYRGVALVQHYNPEDFAKLIEQNQVPAPATPAPEGGQKASEVYQNVEVLGHLNQAQFTRLMTAITQWVAPDQGCAYCHNLAQGFAYEDVYTKQVSRYMLRMTMDINQNWESHVQTNENQTGVTCYTCHRGNNLPQNVWWKNADDPQNAAGMMAGWTPDGQNGPNMKTVYTSLPGNPFERYLLGGGNLTQMIGVQGNQALPNPQSTDSIQATEATYGFMMHQSDALGVNCTYCHNSRSWNNWDQSPPQRVTAWHGQRMTRAINNDYIVPTTDLLPEKRLGPTGDAPKANCATCHNGVFKPLFGANMVKDYPSLDPNMTREEAAQLRKKLGPDHGANYGLPPRIGSENAEPAVDNRF</sequence>
<name>A0ABS1DK97_9PROT</name>
<evidence type="ECO:0000256" key="9">
    <source>
        <dbReference type="PIRNR" id="PIRNR000017"/>
    </source>
</evidence>
<evidence type="ECO:0000256" key="6">
    <source>
        <dbReference type="ARBA" id="ARBA00022723"/>
    </source>
</evidence>
<dbReference type="PIRSF" id="PIRSF000017">
    <property type="entry name" value="RC_cytochrome"/>
    <property type="match status" value="1"/>
</dbReference>
<comment type="function">
    <text evidence="1 9">The reaction center of purple bacteria contains a tightly bound cytochrome molecule which re-reduces the photo oxidized primary electron donor.</text>
</comment>
<keyword evidence="8 9" id="KW-0408">Iron</keyword>
<proteinExistence type="predicted"/>
<dbReference type="InterPro" id="IPR003158">
    <property type="entry name" value="Photosyn_RC_cyt_c-su"/>
</dbReference>
<comment type="PTM">
    <text evidence="9">Binds 4 heme groups per subunit.</text>
</comment>
<accession>A0ABS1DK97</accession>
<dbReference type="CDD" id="cd09224">
    <property type="entry name" value="CytoC_RC"/>
    <property type="match status" value="1"/>
</dbReference>
<keyword evidence="13" id="KW-1185">Reference proteome</keyword>
<evidence type="ECO:0000256" key="4">
    <source>
        <dbReference type="ARBA" id="ARBA00022531"/>
    </source>
</evidence>
<evidence type="ECO:0000256" key="2">
    <source>
        <dbReference type="ARBA" id="ARBA00015978"/>
    </source>
</evidence>
<feature type="signal peptide" evidence="11">
    <location>
        <begin position="1"/>
        <end position="21"/>
    </location>
</feature>
<evidence type="ECO:0000313" key="13">
    <source>
        <dbReference type="Proteomes" id="UP001296873"/>
    </source>
</evidence>
<evidence type="ECO:0000256" key="8">
    <source>
        <dbReference type="ARBA" id="ARBA00023004"/>
    </source>
</evidence>
<keyword evidence="5 9" id="KW-0349">Heme</keyword>
<feature type="chain" id="PRO_5046542653" description="Photosynthetic reaction center cytochrome c subunit" evidence="11">
    <location>
        <begin position="22"/>
        <end position="388"/>
    </location>
</feature>
<dbReference type="Pfam" id="PF02276">
    <property type="entry name" value="CytoC_RC"/>
    <property type="match status" value="1"/>
</dbReference>
<evidence type="ECO:0000256" key="1">
    <source>
        <dbReference type="ARBA" id="ARBA00003196"/>
    </source>
</evidence>
<gene>
    <name evidence="12" type="ORF">CKO28_17240</name>
</gene>
<evidence type="ECO:0000256" key="3">
    <source>
        <dbReference type="ARBA" id="ARBA00022448"/>
    </source>
</evidence>
<evidence type="ECO:0000256" key="7">
    <source>
        <dbReference type="ARBA" id="ARBA00022982"/>
    </source>
</evidence>
<keyword evidence="11" id="KW-0732">Signal</keyword>
<keyword evidence="6 9" id="KW-0479">Metal-binding</keyword>